<evidence type="ECO:0000313" key="2">
    <source>
        <dbReference type="Proteomes" id="UP000321301"/>
    </source>
</evidence>
<keyword evidence="2" id="KW-1185">Reference proteome</keyword>
<dbReference type="AlphaFoldDB" id="A0A512C642"/>
<dbReference type="Proteomes" id="UP000321301">
    <property type="component" value="Unassembled WGS sequence"/>
</dbReference>
<sequence>MLSFNLFIRIEGLKFAQLLNLNMNTLKWLSLSILINILVFAQHANAQEHLLERLASPVIFAGNDSVAYRDPAVLFHDVPFTFIIRW</sequence>
<comment type="caution">
    <text evidence="1">The sequence shown here is derived from an EMBL/GenBank/DDBJ whole genome shotgun (WGS) entry which is preliminary data.</text>
</comment>
<gene>
    <name evidence="1" type="ORF">CQA01_02130</name>
</gene>
<evidence type="ECO:0000313" key="1">
    <source>
        <dbReference type="EMBL" id="GEO19679.1"/>
    </source>
</evidence>
<accession>A0A512C642</accession>
<proteinExistence type="predicted"/>
<name>A0A512C642_9BACT</name>
<protein>
    <submittedName>
        <fullName evidence="1">Uncharacterized protein</fullName>
    </submittedName>
</protein>
<reference evidence="1 2" key="1">
    <citation type="submission" date="2019-07" db="EMBL/GenBank/DDBJ databases">
        <title>Whole genome shotgun sequence of Cyclobacterium qasimii NBRC 106168.</title>
        <authorList>
            <person name="Hosoyama A."/>
            <person name="Uohara A."/>
            <person name="Ohji S."/>
            <person name="Ichikawa N."/>
        </authorList>
    </citation>
    <scope>NUCLEOTIDE SEQUENCE [LARGE SCALE GENOMIC DNA]</scope>
    <source>
        <strain evidence="1 2">NBRC 106168</strain>
    </source>
</reference>
<organism evidence="1 2">
    <name type="scientific">Cyclobacterium qasimii</name>
    <dbReference type="NCBI Taxonomy" id="1350429"/>
    <lineage>
        <taxon>Bacteria</taxon>
        <taxon>Pseudomonadati</taxon>
        <taxon>Bacteroidota</taxon>
        <taxon>Cytophagia</taxon>
        <taxon>Cytophagales</taxon>
        <taxon>Cyclobacteriaceae</taxon>
        <taxon>Cyclobacterium</taxon>
    </lineage>
</organism>
<dbReference type="EMBL" id="BJYV01000001">
    <property type="protein sequence ID" value="GEO19679.1"/>
    <property type="molecule type" value="Genomic_DNA"/>
</dbReference>